<dbReference type="Proteomes" id="UP001205890">
    <property type="component" value="Unassembled WGS sequence"/>
</dbReference>
<feature type="transmembrane region" description="Helical" evidence="1">
    <location>
        <begin position="66"/>
        <end position="85"/>
    </location>
</feature>
<evidence type="ECO:0000256" key="1">
    <source>
        <dbReference type="SAM" id="Phobius"/>
    </source>
</evidence>
<keyword evidence="1" id="KW-0472">Membrane</keyword>
<evidence type="ECO:0000313" key="3">
    <source>
        <dbReference type="Proteomes" id="UP001205890"/>
    </source>
</evidence>
<proteinExistence type="predicted"/>
<dbReference type="EMBL" id="JANCLU010000008">
    <property type="protein sequence ID" value="MCP8938966.1"/>
    <property type="molecule type" value="Genomic_DNA"/>
</dbReference>
<accession>A0ABT1LD01</accession>
<feature type="transmembrane region" description="Helical" evidence="1">
    <location>
        <begin position="12"/>
        <end position="33"/>
    </location>
</feature>
<name>A0ABT1LD01_9HYPH</name>
<protein>
    <submittedName>
        <fullName evidence="2">DUF308 domain-containing protein</fullName>
    </submittedName>
</protein>
<dbReference type="RefSeq" id="WP_254741551.1">
    <property type="nucleotide sequence ID" value="NZ_JANCLU010000008.1"/>
</dbReference>
<keyword evidence="3" id="KW-1185">Reference proteome</keyword>
<dbReference type="InterPro" id="IPR005325">
    <property type="entry name" value="DUF308_memb"/>
</dbReference>
<comment type="caution">
    <text evidence="2">The sequence shown here is derived from an EMBL/GenBank/DDBJ whole genome shotgun (WGS) entry which is preliminary data.</text>
</comment>
<feature type="transmembrane region" description="Helical" evidence="1">
    <location>
        <begin position="149"/>
        <end position="167"/>
    </location>
</feature>
<gene>
    <name evidence="2" type="ORF">NK718_10600</name>
</gene>
<feature type="transmembrane region" description="Helical" evidence="1">
    <location>
        <begin position="39"/>
        <end position="59"/>
    </location>
</feature>
<dbReference type="InterPro" id="IPR052712">
    <property type="entry name" value="Acid_resist_chaperone_HdeD"/>
</dbReference>
<keyword evidence="1" id="KW-0812">Transmembrane</keyword>
<feature type="transmembrane region" description="Helical" evidence="1">
    <location>
        <begin position="122"/>
        <end position="143"/>
    </location>
</feature>
<evidence type="ECO:0000313" key="2">
    <source>
        <dbReference type="EMBL" id="MCP8938966.1"/>
    </source>
</evidence>
<reference evidence="2 3" key="1">
    <citation type="submission" date="2022-07" db="EMBL/GenBank/DDBJ databases">
        <authorList>
            <person name="Li W.-J."/>
            <person name="Deng Q.-Q."/>
        </authorList>
    </citation>
    <scope>NUCLEOTIDE SEQUENCE [LARGE SCALE GENOMIC DNA]</scope>
    <source>
        <strain evidence="2 3">SYSU M60028</strain>
    </source>
</reference>
<organism evidence="2 3">
    <name type="scientific">Alsobacter ponti</name>
    <dbReference type="NCBI Taxonomy" id="2962936"/>
    <lineage>
        <taxon>Bacteria</taxon>
        <taxon>Pseudomonadati</taxon>
        <taxon>Pseudomonadota</taxon>
        <taxon>Alphaproteobacteria</taxon>
        <taxon>Hyphomicrobiales</taxon>
        <taxon>Alsobacteraceae</taxon>
        <taxon>Alsobacter</taxon>
    </lineage>
</organism>
<sequence>MADGMAERNPWWPMGLGATLIVLALVCVWRAFLSPADNMVLIGVLMLVAGGAEGLHAVFGREWRDFVTDLAPGLLYVLVGGTILASPLSGAFVLTLVMAAAFVTGVVWRIAVSLRDERPGGWTMLAVAAVVTLVVWGLLVWAWPASARWVLGAVAAAGLLVAGIGWIRRGMAARAEHETL</sequence>
<keyword evidence="1" id="KW-1133">Transmembrane helix</keyword>
<dbReference type="PANTHER" id="PTHR34989:SF1">
    <property type="entry name" value="PROTEIN HDED"/>
    <property type="match status" value="1"/>
</dbReference>
<dbReference type="PANTHER" id="PTHR34989">
    <property type="entry name" value="PROTEIN HDED"/>
    <property type="match status" value="1"/>
</dbReference>
<dbReference type="Pfam" id="PF03729">
    <property type="entry name" value="DUF308"/>
    <property type="match status" value="1"/>
</dbReference>